<keyword evidence="8" id="KW-0694">RNA-binding</keyword>
<reference evidence="14" key="1">
    <citation type="submission" date="2021-02" db="EMBL/GenBank/DDBJ databases">
        <authorList>
            <person name="Dougan E. K."/>
            <person name="Rhodes N."/>
            <person name="Thang M."/>
            <person name="Chan C."/>
        </authorList>
    </citation>
    <scope>NUCLEOTIDE SEQUENCE</scope>
</reference>
<dbReference type="Gene3D" id="3.40.50.1110">
    <property type="entry name" value="SGNH hydrolase"/>
    <property type="match status" value="1"/>
</dbReference>
<evidence type="ECO:0000256" key="1">
    <source>
        <dbReference type="ARBA" id="ARBA00004604"/>
    </source>
</evidence>
<dbReference type="GO" id="GO:0000494">
    <property type="term" value="P:box C/D sno(s)RNA 3'-end processing"/>
    <property type="evidence" value="ECO:0007669"/>
    <property type="project" value="TreeGrafter"/>
</dbReference>
<comment type="subcellular location">
    <subcellularLocation>
        <location evidence="1">Nucleus</location>
        <location evidence="1">Nucleolus</location>
    </subcellularLocation>
</comment>
<comment type="similarity">
    <text evidence="2">Belongs to the methyltransferase superfamily. Fibrillarin family.</text>
</comment>
<dbReference type="EMBL" id="CAJNNW010037653">
    <property type="protein sequence ID" value="CAE8743532.1"/>
    <property type="molecule type" value="Genomic_DNA"/>
</dbReference>
<evidence type="ECO:0000256" key="10">
    <source>
        <dbReference type="ARBA" id="ARBA00023274"/>
    </source>
</evidence>
<dbReference type="GO" id="GO:0008649">
    <property type="term" value="F:rRNA methyltransferase activity"/>
    <property type="evidence" value="ECO:0007669"/>
    <property type="project" value="TreeGrafter"/>
</dbReference>
<dbReference type="FunFam" id="3.40.50.150:FF:000001">
    <property type="entry name" value="Fibrillarin like 1"/>
    <property type="match status" value="1"/>
</dbReference>
<dbReference type="InterPro" id="IPR000692">
    <property type="entry name" value="Fibrillarin"/>
</dbReference>
<evidence type="ECO:0000313" key="15">
    <source>
        <dbReference type="Proteomes" id="UP000626109"/>
    </source>
</evidence>
<evidence type="ECO:0000256" key="12">
    <source>
        <dbReference type="ARBA" id="ARBA00047568"/>
    </source>
</evidence>
<dbReference type="NCBIfam" id="NF003276">
    <property type="entry name" value="PRK04266.1-2"/>
    <property type="match status" value="1"/>
</dbReference>
<dbReference type="Proteomes" id="UP000626109">
    <property type="component" value="Unassembled WGS sequence"/>
</dbReference>
<dbReference type="GO" id="GO:0031428">
    <property type="term" value="C:box C/D methylation guide snoRNP complex"/>
    <property type="evidence" value="ECO:0007669"/>
    <property type="project" value="TreeGrafter"/>
</dbReference>
<evidence type="ECO:0000256" key="13">
    <source>
        <dbReference type="SAM" id="MobiDB-lite"/>
    </source>
</evidence>
<evidence type="ECO:0000256" key="6">
    <source>
        <dbReference type="ARBA" id="ARBA00022679"/>
    </source>
</evidence>
<gene>
    <name evidence="14" type="ORF">PGLA2088_LOCUS51442</name>
</gene>
<feature type="region of interest" description="Disordered" evidence="13">
    <location>
        <begin position="463"/>
        <end position="527"/>
    </location>
</feature>
<organism evidence="14 15">
    <name type="scientific">Polarella glacialis</name>
    <name type="common">Dinoflagellate</name>
    <dbReference type="NCBI Taxonomy" id="89957"/>
    <lineage>
        <taxon>Eukaryota</taxon>
        <taxon>Sar</taxon>
        <taxon>Alveolata</taxon>
        <taxon>Dinophyceae</taxon>
        <taxon>Suessiales</taxon>
        <taxon>Suessiaceae</taxon>
        <taxon>Polarella</taxon>
    </lineage>
</organism>
<feature type="compositionally biased region" description="Basic and acidic residues" evidence="13">
    <location>
        <begin position="505"/>
        <end position="521"/>
    </location>
</feature>
<comment type="catalytic activity">
    <reaction evidence="12">
        <text>L-glutaminyl-[histone H2A] + S-adenosyl-L-methionine = N(5)-methyl-L-glutaminyl-[histone H2A] + S-adenosyl-L-homocysteine + H(+)</text>
        <dbReference type="Rhea" id="RHEA:50904"/>
        <dbReference type="Rhea" id="RHEA-COMP:12837"/>
        <dbReference type="Rhea" id="RHEA-COMP:12839"/>
        <dbReference type="ChEBI" id="CHEBI:15378"/>
        <dbReference type="ChEBI" id="CHEBI:30011"/>
        <dbReference type="ChEBI" id="CHEBI:57856"/>
        <dbReference type="ChEBI" id="CHEBI:59789"/>
        <dbReference type="ChEBI" id="CHEBI:61891"/>
    </reaction>
</comment>
<dbReference type="InterPro" id="IPR036514">
    <property type="entry name" value="SGNH_hydro_sf"/>
</dbReference>
<feature type="compositionally biased region" description="Basic and acidic residues" evidence="13">
    <location>
        <begin position="481"/>
        <end position="496"/>
    </location>
</feature>
<dbReference type="Gene3D" id="3.30.200.20">
    <property type="entry name" value="Phosphorylase Kinase, domain 1"/>
    <property type="match status" value="1"/>
</dbReference>
<dbReference type="PANTHER" id="PTHR10335">
    <property type="entry name" value="RRNA 2-O-METHYLTRANSFERASE FIBRILLARIN"/>
    <property type="match status" value="1"/>
</dbReference>
<keyword evidence="6" id="KW-0808">Transferase</keyword>
<dbReference type="SUPFAM" id="SSF53335">
    <property type="entry name" value="S-adenosyl-L-methionine-dependent methyltransferases"/>
    <property type="match status" value="1"/>
</dbReference>
<evidence type="ECO:0000256" key="9">
    <source>
        <dbReference type="ARBA" id="ARBA00023242"/>
    </source>
</evidence>
<dbReference type="GO" id="GO:1990259">
    <property type="term" value="F:histone H2AQ104 methyltransferase activity"/>
    <property type="evidence" value="ECO:0007669"/>
    <property type="project" value="TreeGrafter"/>
</dbReference>
<dbReference type="SMART" id="SM01206">
    <property type="entry name" value="Fibrillarin"/>
    <property type="match status" value="1"/>
</dbReference>
<dbReference type="SUPFAM" id="SSF52266">
    <property type="entry name" value="SGNH hydrolase"/>
    <property type="match status" value="1"/>
</dbReference>
<evidence type="ECO:0000256" key="8">
    <source>
        <dbReference type="ARBA" id="ARBA00022884"/>
    </source>
</evidence>
<keyword evidence="5" id="KW-0489">Methyltransferase</keyword>
<dbReference type="InterPro" id="IPR029063">
    <property type="entry name" value="SAM-dependent_MTases_sf"/>
</dbReference>
<keyword evidence="4" id="KW-0698">rRNA processing</keyword>
<dbReference type="Gene3D" id="3.40.50.150">
    <property type="entry name" value="Vaccinia Virus protein VP39"/>
    <property type="match status" value="1"/>
</dbReference>
<dbReference type="GO" id="GO:0032040">
    <property type="term" value="C:small-subunit processome"/>
    <property type="evidence" value="ECO:0007669"/>
    <property type="project" value="TreeGrafter"/>
</dbReference>
<evidence type="ECO:0000256" key="5">
    <source>
        <dbReference type="ARBA" id="ARBA00022603"/>
    </source>
</evidence>
<accession>A0A813M8C3</accession>
<evidence type="ECO:0000313" key="14">
    <source>
        <dbReference type="EMBL" id="CAE8743532.1"/>
    </source>
</evidence>
<dbReference type="HAMAP" id="MF_00351">
    <property type="entry name" value="RNA_methyltransf_FlpA"/>
    <property type="match status" value="1"/>
</dbReference>
<evidence type="ECO:0000256" key="2">
    <source>
        <dbReference type="ARBA" id="ARBA00010632"/>
    </source>
</evidence>
<evidence type="ECO:0000256" key="11">
    <source>
        <dbReference type="ARBA" id="ARBA00032245"/>
    </source>
</evidence>
<dbReference type="InterPro" id="IPR020813">
    <property type="entry name" value="Fibrillarin_CS"/>
</dbReference>
<dbReference type="CDD" id="cd00229">
    <property type="entry name" value="SGNH_hydrolase"/>
    <property type="match status" value="1"/>
</dbReference>
<evidence type="ECO:0000256" key="3">
    <source>
        <dbReference type="ARBA" id="ARBA00015190"/>
    </source>
</evidence>
<dbReference type="PRINTS" id="PR00052">
    <property type="entry name" value="FIBRILLARIN"/>
</dbReference>
<feature type="compositionally biased region" description="Basic residues" evidence="13">
    <location>
        <begin position="467"/>
        <end position="476"/>
    </location>
</feature>
<keyword evidence="9" id="KW-0539">Nucleus</keyword>
<keyword evidence="10" id="KW-0687">Ribonucleoprotein</keyword>
<dbReference type="AlphaFoldDB" id="A0A813M8C3"/>
<keyword evidence="7" id="KW-0949">S-adenosyl-L-methionine</keyword>
<dbReference type="PANTHER" id="PTHR10335:SF17">
    <property type="entry name" value="FIBRILLARIN"/>
    <property type="match status" value="1"/>
</dbReference>
<name>A0A813M8C3_POLGL</name>
<evidence type="ECO:0000256" key="7">
    <source>
        <dbReference type="ARBA" id="ARBA00022691"/>
    </source>
</evidence>
<evidence type="ECO:0000256" key="4">
    <source>
        <dbReference type="ARBA" id="ARBA00022552"/>
    </source>
</evidence>
<sequence>MNKYVYDYNASDMFKLLNVSNPSNDKLVPLMAKIAAGLSTSIVVYGGSETAGSLGYQVGFNLRCRAPGRDNFGMFLCGWPERLQQWLRVASGNTDSRVENRAVSGTTSSTFISGLSMLLQQDLESPPDLIILDTLVNDASMGGSKPFEQDTYEMIKATFETFVRILHIFLPQVPVLILVTSCGRCGIYARAHYEVANYYHMPFVNYPDAGSGSREGARNFVWRPGGENHPGPETHQLIADAMAFVLCQAWRKYKAGASYKHIHNEVVNQPFPLITLSRPEVIERYHVCLHPLSFYSARQNWSMQPQRLGGDWSLYEDRPGKPGWISLKAGSQMDFEVSFGEQPQIAITYLRSYNGTGAAEMKLSAPGGRAGLNCKWDFHFSESYTFWLRRVQDNLASGFSNTGASNAMMSNVKPNSTLNLTVTNTGDVKVKILKTHLGEAATAAYCRVDCKWGQWGKWGKRGELGRTTKKGKKGKWGTRITGKDKGFGGGKGKDFGGGKGKVKGKGKDKGKGKGKGEDGKGKGKGKGQVVIEPHRHEGVFVSKGKDDSLVTRNMVPGESVYGEKRLVAESADNEEKIEYRVWNPFRSKLGAAIVGGIGAMPIKPGSKVLYLGAASGTTVSHVSDMVGPTGMVYAVEFSHRPGRDLTNMSKRRPNIIPIVEDARQPQRYRMLIQMVDVIFADVAQPDQARIVTHNASYFLKNNGMILISIKASCVDSTAAPEAVFASEVDKLRKDGCKPKEQLTLEPYHRDHALVLAVYRPDKKKKE</sequence>
<comment type="caution">
    <text evidence="14">The sequence shown here is derived from an EMBL/GenBank/DDBJ whole genome shotgun (WGS) entry which is preliminary data.</text>
</comment>
<proteinExistence type="inferred from homology"/>
<dbReference type="Pfam" id="PF01269">
    <property type="entry name" value="Fibrillarin"/>
    <property type="match status" value="1"/>
</dbReference>
<dbReference type="FunFam" id="3.30.200.20:FF:000056">
    <property type="entry name" value="Fibrillarin like 1"/>
    <property type="match status" value="1"/>
</dbReference>
<protein>
    <recommendedName>
        <fullName evidence="3">rRNA 2'-O-methyltransferase fibrillarin</fullName>
    </recommendedName>
    <alternativeName>
        <fullName evidence="11">Histone-glutamine methyltransferase</fullName>
    </alternativeName>
</protein>
<dbReference type="PROSITE" id="PS00566">
    <property type="entry name" value="FIBRILLARIN"/>
    <property type="match status" value="1"/>
</dbReference>
<dbReference type="GO" id="GO:0003723">
    <property type="term" value="F:RNA binding"/>
    <property type="evidence" value="ECO:0007669"/>
    <property type="project" value="UniProtKB-KW"/>
</dbReference>